<dbReference type="GO" id="GO:0140359">
    <property type="term" value="F:ABC-type transporter activity"/>
    <property type="evidence" value="ECO:0007669"/>
    <property type="project" value="InterPro"/>
</dbReference>
<name>A0A941CRR7_9CLOT</name>
<dbReference type="PANTHER" id="PTHR43027:SF1">
    <property type="entry name" value="DOXORUBICIN RESISTANCE ABC TRANSPORTER PERMEASE PROTEIN DRRC-RELATED"/>
    <property type="match status" value="1"/>
</dbReference>
<keyword evidence="8" id="KW-1185">Reference proteome</keyword>
<dbReference type="InterPro" id="IPR052902">
    <property type="entry name" value="ABC-2_transporter"/>
</dbReference>
<evidence type="ECO:0000256" key="3">
    <source>
        <dbReference type="ARBA" id="ARBA00022989"/>
    </source>
</evidence>
<feature type="transmembrane region" description="Helical" evidence="5">
    <location>
        <begin position="224"/>
        <end position="246"/>
    </location>
</feature>
<dbReference type="EMBL" id="JAGSCS010000010">
    <property type="protein sequence ID" value="MBR0576409.1"/>
    <property type="molecule type" value="Genomic_DNA"/>
</dbReference>
<dbReference type="AlphaFoldDB" id="A0A941CRR7"/>
<gene>
    <name evidence="7" type="ORF">KCG48_08655</name>
</gene>
<comment type="subcellular location">
    <subcellularLocation>
        <location evidence="1">Membrane</location>
        <topology evidence="1">Multi-pass membrane protein</topology>
    </subcellularLocation>
</comment>
<comment type="caution">
    <text evidence="7">The sequence shown here is derived from an EMBL/GenBank/DDBJ whole genome shotgun (WGS) entry which is preliminary data.</text>
</comment>
<keyword evidence="3 5" id="KW-1133">Transmembrane helix</keyword>
<keyword evidence="2 5" id="KW-0812">Transmembrane</keyword>
<feature type="transmembrane region" description="Helical" evidence="5">
    <location>
        <begin position="289"/>
        <end position="310"/>
    </location>
</feature>
<evidence type="ECO:0000256" key="4">
    <source>
        <dbReference type="ARBA" id="ARBA00023136"/>
    </source>
</evidence>
<accession>A0A941CRR7</accession>
<feature type="domain" description="ABC-2 type transporter transmembrane" evidence="6">
    <location>
        <begin position="17"/>
        <end position="366"/>
    </location>
</feature>
<proteinExistence type="predicted"/>
<dbReference type="Pfam" id="PF12698">
    <property type="entry name" value="ABC2_membrane_3"/>
    <property type="match status" value="1"/>
</dbReference>
<evidence type="ECO:0000313" key="7">
    <source>
        <dbReference type="EMBL" id="MBR0576409.1"/>
    </source>
</evidence>
<evidence type="ECO:0000256" key="5">
    <source>
        <dbReference type="SAM" id="Phobius"/>
    </source>
</evidence>
<evidence type="ECO:0000313" key="8">
    <source>
        <dbReference type="Proteomes" id="UP000675379"/>
    </source>
</evidence>
<organism evidence="7 8">
    <name type="scientific">Proteiniclasticum sediminis</name>
    <dbReference type="NCBI Taxonomy" id="2804028"/>
    <lineage>
        <taxon>Bacteria</taxon>
        <taxon>Bacillati</taxon>
        <taxon>Bacillota</taxon>
        <taxon>Clostridia</taxon>
        <taxon>Eubacteriales</taxon>
        <taxon>Clostridiaceae</taxon>
        <taxon>Proteiniclasticum</taxon>
    </lineage>
</organism>
<evidence type="ECO:0000256" key="2">
    <source>
        <dbReference type="ARBA" id="ARBA00022692"/>
    </source>
</evidence>
<feature type="transmembrane region" description="Helical" evidence="5">
    <location>
        <begin position="20"/>
        <end position="38"/>
    </location>
</feature>
<dbReference type="GO" id="GO:0016020">
    <property type="term" value="C:membrane"/>
    <property type="evidence" value="ECO:0007669"/>
    <property type="project" value="UniProtKB-SubCell"/>
</dbReference>
<keyword evidence="4 5" id="KW-0472">Membrane</keyword>
<dbReference type="Proteomes" id="UP000675379">
    <property type="component" value="Unassembled WGS sequence"/>
</dbReference>
<feature type="transmembrane region" description="Helical" evidence="5">
    <location>
        <begin position="348"/>
        <end position="370"/>
    </location>
</feature>
<evidence type="ECO:0000256" key="1">
    <source>
        <dbReference type="ARBA" id="ARBA00004141"/>
    </source>
</evidence>
<sequence>MFFHIFTYRLKKLLRTKEMIFWTLAFPILLGTFFNLAFQNLDTADHFTAFPVAVVADAAYEADPVLKDVLSQVSTGEDPLFSLQTVTEKEAEALLEGRSIAGYIKAGSPYQLVVRESGLNQNILRLFLDNLNQTSAAIALMGQEHPEGIPALLAAAGDPQTYTRELPSDNPPPKQILNYFYSLLAMSCMYGAFFGSDEVTDIQANISARAARINVAPVNKLKAFLSSMAASFLLLTVNMLILLLFVRFVLGIDFGSKSALVVLTTIVGSLTGASFGAFISALVKKGENLKVAIIITVSMAGSFLAGMMYAEMKFIVQNTVPILAYLNPVNLITDAYYSLYYFSTLERYTLNMAILLLMSVIFSVGTALILRRRKYASI</sequence>
<evidence type="ECO:0000259" key="6">
    <source>
        <dbReference type="Pfam" id="PF12698"/>
    </source>
</evidence>
<dbReference type="PANTHER" id="PTHR43027">
    <property type="entry name" value="DOXORUBICIN RESISTANCE ABC TRANSPORTER PERMEASE PROTEIN DRRC-RELATED"/>
    <property type="match status" value="1"/>
</dbReference>
<feature type="transmembrane region" description="Helical" evidence="5">
    <location>
        <begin position="258"/>
        <end position="283"/>
    </location>
</feature>
<reference evidence="7" key="1">
    <citation type="submission" date="2021-04" db="EMBL/GenBank/DDBJ databases">
        <title>Proteiniclasticum sedimins sp. nov., an obligate anaerobic bacterium isolated from anaerobic sludge.</title>
        <authorList>
            <person name="Liu J."/>
        </authorList>
    </citation>
    <scope>NUCLEOTIDE SEQUENCE</scope>
    <source>
        <strain evidence="7">BAD-10</strain>
    </source>
</reference>
<dbReference type="RefSeq" id="WP_211801337.1">
    <property type="nucleotide sequence ID" value="NZ_JAGSCS010000010.1"/>
</dbReference>
<protein>
    <submittedName>
        <fullName evidence="7">ABC transporter permease</fullName>
    </submittedName>
</protein>
<dbReference type="InterPro" id="IPR013525">
    <property type="entry name" value="ABC2_TM"/>
</dbReference>